<keyword evidence="7" id="KW-0539">Nucleus</keyword>
<evidence type="ECO:0000256" key="2">
    <source>
        <dbReference type="ARBA" id="ARBA00022448"/>
    </source>
</evidence>
<dbReference type="GO" id="GO:0006606">
    <property type="term" value="P:protein import into nucleus"/>
    <property type="evidence" value="ECO:0007669"/>
    <property type="project" value="TreeGrafter"/>
</dbReference>
<evidence type="ECO:0000256" key="8">
    <source>
        <dbReference type="SAM" id="MobiDB-lite"/>
    </source>
</evidence>
<evidence type="ECO:0008006" key="10">
    <source>
        <dbReference type="Google" id="ProtNLM"/>
    </source>
</evidence>
<feature type="compositionally biased region" description="Low complexity" evidence="8">
    <location>
        <begin position="892"/>
        <end position="906"/>
    </location>
</feature>
<dbReference type="EMBL" id="ML143392">
    <property type="protein sequence ID" value="TBU33208.1"/>
    <property type="molecule type" value="Genomic_DNA"/>
</dbReference>
<feature type="region of interest" description="Disordered" evidence="8">
    <location>
        <begin position="578"/>
        <end position="640"/>
    </location>
</feature>
<accession>A0A4Q9N0A6</accession>
<evidence type="ECO:0000256" key="6">
    <source>
        <dbReference type="ARBA" id="ARBA00023132"/>
    </source>
</evidence>
<keyword evidence="3" id="KW-0509">mRNA transport</keyword>
<dbReference type="PANTHER" id="PTHR13257:SF0">
    <property type="entry name" value="NUCLEAR PORE COMPLEX PROTEIN NUP88"/>
    <property type="match status" value="1"/>
</dbReference>
<dbReference type="AlphaFoldDB" id="A0A4Q9N0A6"/>
<dbReference type="InterPro" id="IPR037700">
    <property type="entry name" value="NUP88/NUP82"/>
</dbReference>
<dbReference type="GO" id="GO:0000055">
    <property type="term" value="P:ribosomal large subunit export from nucleus"/>
    <property type="evidence" value="ECO:0007669"/>
    <property type="project" value="InterPro"/>
</dbReference>
<dbReference type="GO" id="GO:0000056">
    <property type="term" value="P:ribosomal small subunit export from nucleus"/>
    <property type="evidence" value="ECO:0007669"/>
    <property type="project" value="InterPro"/>
</dbReference>
<keyword evidence="5" id="KW-0811">Translocation</keyword>
<dbReference type="GO" id="GO:0005643">
    <property type="term" value="C:nuclear pore"/>
    <property type="evidence" value="ECO:0007669"/>
    <property type="project" value="UniProtKB-SubCell"/>
</dbReference>
<dbReference type="Pfam" id="PF10168">
    <property type="entry name" value="Nup88"/>
    <property type="match status" value="1"/>
</dbReference>
<sequence length="906" mass="98565">MGSKQDWDELLREHPVFALPKSVSGPSGRGEAALHLSLSSLPDFVDFDPVQDKPTPSGRRQAIAVKDADLIVAVGSEVRITSLGDSKGARNTSQKTYKILHTPSVQFEIHQIALNSNGRLLAIAGAFQVAVIVLPRTGYNKLVTATVECKSFQVGQYHHAIETSAPVAKIDWHPWGQGGSTLLVLTTDGKLREYDISEDADEPQQTLSFVPEKKRGSSFLAGDGGEREAVSFALGKGRADWGPLTVYAVMRSGDIYAISPYLPKNASVPSSYVHALECYVSAKQEFLSSSTTDGPSSSDSLTTLYDYQRKYVNALLKQLPPGTAWPATTRLVPMHPPTTIKSSCARQGPFLLQPAPRALEGSEGGDATDIVYLSFGDDAAEESEGETERLGLVLVAFQDGKVDVYLDVEKVEARWEHKQHPSTDLPMLAVYESIDLGIVSSLKKASPRIGQSLLDLIQGDHPSFLLDPIHDDNLFVYHAFGVHALNVGALLKSLAVVLRDSNDSEANSSSGMGVGLENVKSTDVQPVLLTFSTENKSSTPVIGVAIPNDVYLTYSIFVLTSSMRMSVFPLTLRSETSLVSESQPATTAKTPPAIDPSPVSSSLFTSTPTPSLLFGTSLPPARPTPSTVPTPTLKGLPDAPDSKPAYVSLLSAQPWKVPEAIDRPNGLPTNPRLSLPNGSVVIGDKIEPETLRFLASTVEKLSSQIHDVQLAHRAAEARAALQEQEFKRQRDTCAKMLDIVHALEGEGQQRAQERVAKVREAQKALLQRMERVLQGLMLKASPELSESESKWFEELRRTKAEVVGVGKYDDQALAARAKLLRREVDRLLPHLKEMKEKEVARRKALAEHRETLGLSQAFELGKRSTEERARISQMESEILRLAQRLDITVGRPPSQQASPPSDATDG</sequence>
<organism evidence="9">
    <name type="scientific">Dichomitus squalens</name>
    <dbReference type="NCBI Taxonomy" id="114155"/>
    <lineage>
        <taxon>Eukaryota</taxon>
        <taxon>Fungi</taxon>
        <taxon>Dikarya</taxon>
        <taxon>Basidiomycota</taxon>
        <taxon>Agaricomycotina</taxon>
        <taxon>Agaricomycetes</taxon>
        <taxon>Polyporales</taxon>
        <taxon>Polyporaceae</taxon>
        <taxon>Dichomitus</taxon>
    </lineage>
</organism>
<dbReference type="SUPFAM" id="SSF50978">
    <property type="entry name" value="WD40 repeat-like"/>
    <property type="match status" value="1"/>
</dbReference>
<proteinExistence type="predicted"/>
<dbReference type="InterPro" id="IPR019321">
    <property type="entry name" value="Nucleoporin_Nup88"/>
</dbReference>
<dbReference type="GO" id="GO:0006406">
    <property type="term" value="P:mRNA export from nucleus"/>
    <property type="evidence" value="ECO:0007669"/>
    <property type="project" value="TreeGrafter"/>
</dbReference>
<keyword evidence="2" id="KW-0813">Transport</keyword>
<dbReference type="GO" id="GO:0017056">
    <property type="term" value="F:structural constituent of nuclear pore"/>
    <property type="evidence" value="ECO:0007669"/>
    <property type="project" value="InterPro"/>
</dbReference>
<dbReference type="OrthoDB" id="341482at2759"/>
<keyword evidence="4" id="KW-0653">Protein transport</keyword>
<feature type="compositionally biased region" description="Polar residues" evidence="8">
    <location>
        <begin position="578"/>
        <end position="589"/>
    </location>
</feature>
<evidence type="ECO:0000256" key="7">
    <source>
        <dbReference type="ARBA" id="ARBA00023242"/>
    </source>
</evidence>
<evidence type="ECO:0000256" key="3">
    <source>
        <dbReference type="ARBA" id="ARBA00022816"/>
    </source>
</evidence>
<reference evidence="9" key="1">
    <citation type="submission" date="2019-01" db="EMBL/GenBank/DDBJ databases">
        <title>Draft genome sequences of three monokaryotic isolates of the white-rot basidiomycete fungus Dichomitus squalens.</title>
        <authorList>
            <consortium name="DOE Joint Genome Institute"/>
            <person name="Lopez S.C."/>
            <person name="Andreopoulos B."/>
            <person name="Pangilinan J."/>
            <person name="Lipzen A."/>
            <person name="Riley R."/>
            <person name="Ahrendt S."/>
            <person name="Ng V."/>
            <person name="Barry K."/>
            <person name="Daum C."/>
            <person name="Grigoriev I.V."/>
            <person name="Hilden K.S."/>
            <person name="Makela M.R."/>
            <person name="de Vries R.P."/>
        </authorList>
    </citation>
    <scope>NUCLEOTIDE SEQUENCE [LARGE SCALE GENOMIC DNA]</scope>
    <source>
        <strain evidence="9">OM18370.1</strain>
    </source>
</reference>
<evidence type="ECO:0000256" key="4">
    <source>
        <dbReference type="ARBA" id="ARBA00022927"/>
    </source>
</evidence>
<dbReference type="InterPro" id="IPR036322">
    <property type="entry name" value="WD40_repeat_dom_sf"/>
</dbReference>
<protein>
    <recommendedName>
        <fullName evidence="10">Nucleoporin nup82</fullName>
    </recommendedName>
</protein>
<feature type="compositionally biased region" description="Low complexity" evidence="8">
    <location>
        <begin position="596"/>
        <end position="614"/>
    </location>
</feature>
<name>A0A4Q9N0A6_9APHY</name>
<gene>
    <name evidence="9" type="ORF">BD311DRAFT_785291</name>
</gene>
<keyword evidence="6" id="KW-0906">Nuclear pore complex</keyword>
<dbReference type="Proteomes" id="UP000292957">
    <property type="component" value="Unassembled WGS sequence"/>
</dbReference>
<dbReference type="PANTHER" id="PTHR13257">
    <property type="entry name" value="NUCLEOPORIN NUP84-RELATED"/>
    <property type="match status" value="1"/>
</dbReference>
<evidence type="ECO:0000256" key="1">
    <source>
        <dbReference type="ARBA" id="ARBA00004567"/>
    </source>
</evidence>
<evidence type="ECO:0000313" key="9">
    <source>
        <dbReference type="EMBL" id="TBU33208.1"/>
    </source>
</evidence>
<evidence type="ECO:0000256" key="5">
    <source>
        <dbReference type="ARBA" id="ARBA00023010"/>
    </source>
</evidence>
<feature type="region of interest" description="Disordered" evidence="8">
    <location>
        <begin position="886"/>
        <end position="906"/>
    </location>
</feature>
<comment type="subcellular location">
    <subcellularLocation>
        <location evidence="1">Nucleus</location>
        <location evidence="1">Nuclear pore complex</location>
    </subcellularLocation>
</comment>